<evidence type="ECO:0000256" key="1">
    <source>
        <dbReference type="SAM" id="MobiDB-lite"/>
    </source>
</evidence>
<organism evidence="3 4">
    <name type="scientific">Nocardia puris</name>
    <dbReference type="NCBI Taxonomy" id="208602"/>
    <lineage>
        <taxon>Bacteria</taxon>
        <taxon>Bacillati</taxon>
        <taxon>Actinomycetota</taxon>
        <taxon>Actinomycetes</taxon>
        <taxon>Mycobacteriales</taxon>
        <taxon>Nocardiaceae</taxon>
        <taxon>Nocardia</taxon>
    </lineage>
</organism>
<sequence>MSRGSGEPLTEPIPTGIHPDHPGDVATALPAPDVPSASNDIPLTLPGITPPPQSAMGTTVPTALPPLHQGLGGAPRISAPAPGADESHVAPVQEISSPRGTRTEPAPSPEASPQPDRPGYATTHTTPRQTAHPTPSAPETERPAYTSAPAFDAHTAQLNFTSPRYSAPQGFPAPPGPGAHQHERTPLGWKAWAGAVAAGVVVAGGAVAVVVSGGGEEDAPAMVSALTASEASLSRRSTSVQAGPPVVPGYQVVVAPDNGAAYDVPAGWTVAEPGTPGGFGTPPDAVSGKGYAFEGKDYCPGSTRTVAFVTSSQNTDTSGAATELATRTARAAYADSTGGGPTGAPQPLASLDGAQNGTFVESKGAIPASQPGCATEYTIYTFAAPADTGTVVLVIAADTGVPGAVDTEIAKRIFRTIRPHEG</sequence>
<comment type="caution">
    <text evidence="3">The sequence shown here is derived from an EMBL/GenBank/DDBJ whole genome shotgun (WGS) entry which is preliminary data.</text>
</comment>
<dbReference type="InterPro" id="IPR058330">
    <property type="entry name" value="DUF8017"/>
</dbReference>
<reference evidence="3 4" key="1">
    <citation type="submission" date="2018-06" db="EMBL/GenBank/DDBJ databases">
        <title>Genomic Encyclopedia of Type Strains, Phase IV (KMG-IV): sequencing the most valuable type-strain genomes for metagenomic binning, comparative biology and taxonomic classification.</title>
        <authorList>
            <person name="Goeker M."/>
        </authorList>
    </citation>
    <scope>NUCLEOTIDE SEQUENCE [LARGE SCALE GENOMIC DNA]</scope>
    <source>
        <strain evidence="3 4">DSM 44599</strain>
    </source>
</reference>
<evidence type="ECO:0000313" key="3">
    <source>
        <dbReference type="EMBL" id="RBO84201.1"/>
    </source>
</evidence>
<dbReference type="Pfam" id="PF26056">
    <property type="entry name" value="DUF8017"/>
    <property type="match status" value="1"/>
</dbReference>
<feature type="region of interest" description="Disordered" evidence="1">
    <location>
        <begin position="162"/>
        <end position="183"/>
    </location>
</feature>
<dbReference type="Proteomes" id="UP000252586">
    <property type="component" value="Unassembled WGS sequence"/>
</dbReference>
<gene>
    <name evidence="3" type="ORF">DFR74_11719</name>
</gene>
<dbReference type="STRING" id="1210090.GCA_001613185_02292"/>
<feature type="region of interest" description="Disordered" evidence="1">
    <location>
        <begin position="1"/>
        <end position="143"/>
    </location>
</feature>
<name>A0A366D2D4_9NOCA</name>
<protein>
    <recommendedName>
        <fullName evidence="2">DUF8017 domain-containing protein</fullName>
    </recommendedName>
</protein>
<evidence type="ECO:0000259" key="2">
    <source>
        <dbReference type="Pfam" id="PF26056"/>
    </source>
</evidence>
<feature type="compositionally biased region" description="Pro residues" evidence="1">
    <location>
        <begin position="106"/>
        <end position="116"/>
    </location>
</feature>
<evidence type="ECO:0000313" key="4">
    <source>
        <dbReference type="Proteomes" id="UP000252586"/>
    </source>
</evidence>
<accession>A0A366D2D4</accession>
<feature type="compositionally biased region" description="Polar residues" evidence="1">
    <location>
        <begin position="122"/>
        <end position="133"/>
    </location>
</feature>
<keyword evidence="4" id="KW-1185">Reference proteome</keyword>
<feature type="domain" description="DUF8017" evidence="2">
    <location>
        <begin position="244"/>
        <end position="421"/>
    </location>
</feature>
<dbReference type="AlphaFoldDB" id="A0A366D2D4"/>
<proteinExistence type="predicted"/>
<dbReference type="EMBL" id="QNRE01000017">
    <property type="protein sequence ID" value="RBO84201.1"/>
    <property type="molecule type" value="Genomic_DNA"/>
</dbReference>